<dbReference type="Proteomes" id="UP000746471">
    <property type="component" value="Unassembled WGS sequence"/>
</dbReference>
<sequence length="447" mass="50359">MKHKTTEAVFKAYIMSLLMDRALPEAVKENAETEWHEIMQDEELREIITAVIGIREALMPLSEGDLSTQIEGHGYTISLLKKLQASLKHIVYQSNAISEGSFAQSMDFMGELSDAFNKMVYKLDDAFSTSERHRLKAEESERRHRLLADNATDVIWTMNMAGQFTYISPSVVRMRGYTPEEVMTHTPEQTLCPGSLEYMVEGLRVARVHIESGSRMPVFRGQLEQPCKDGSTVWTEATISGLYDEDGKFIELLGISRDITAQKKLEAEIIKISTTDKLTQIYNRLKMESLLESAFNDAYTQGTCFQVVIFDIDKFKRVNDRYGHPTGDIVLVELTQYVAQVIRAHDNVAFGRWGGEEFMLVIKGMQLSEASVLLEKLRAGIEAYDYSISEKVTCSFGIAQLSVGMSLTDLILRADQAMYQAKSSGRNCVIIDNEAGACLSMERIVRI</sequence>
<dbReference type="CDD" id="cd00130">
    <property type="entry name" value="PAS"/>
    <property type="match status" value="1"/>
</dbReference>
<dbReference type="InterPro" id="IPR035965">
    <property type="entry name" value="PAS-like_dom_sf"/>
</dbReference>
<dbReference type="EMBL" id="JAHBCL010000003">
    <property type="protein sequence ID" value="MBS7525548.1"/>
    <property type="molecule type" value="Genomic_DNA"/>
</dbReference>
<evidence type="ECO:0000313" key="4">
    <source>
        <dbReference type="EMBL" id="MBS7525548.1"/>
    </source>
</evidence>
<proteinExistence type="predicted"/>
<keyword evidence="5" id="KW-1185">Reference proteome</keyword>
<feature type="domain" description="GGDEF" evidence="3">
    <location>
        <begin position="303"/>
        <end position="434"/>
    </location>
</feature>
<dbReference type="InterPro" id="IPR029787">
    <property type="entry name" value="Nucleotide_cyclase"/>
</dbReference>
<dbReference type="InterPro" id="IPR050469">
    <property type="entry name" value="Diguanylate_Cyclase"/>
</dbReference>
<evidence type="ECO:0000313" key="5">
    <source>
        <dbReference type="Proteomes" id="UP000746471"/>
    </source>
</evidence>
<accession>A0ABS5PK74</accession>
<organism evidence="4 5">
    <name type="scientific">Fusibacter paucivorans</name>
    <dbReference type="NCBI Taxonomy" id="76009"/>
    <lineage>
        <taxon>Bacteria</taxon>
        <taxon>Bacillati</taxon>
        <taxon>Bacillota</taxon>
        <taxon>Clostridia</taxon>
        <taxon>Eubacteriales</taxon>
        <taxon>Eubacteriales Family XII. Incertae Sedis</taxon>
        <taxon>Fusibacter</taxon>
    </lineage>
</organism>
<comment type="caution">
    <text evidence="4">The sequence shown here is derived from an EMBL/GenBank/DDBJ whole genome shotgun (WGS) entry which is preliminary data.</text>
</comment>
<dbReference type="Gene3D" id="3.30.450.20">
    <property type="entry name" value="PAS domain"/>
    <property type="match status" value="1"/>
</dbReference>
<dbReference type="Pfam" id="PF13426">
    <property type="entry name" value="PAS_9"/>
    <property type="match status" value="1"/>
</dbReference>
<dbReference type="NCBIfam" id="TIGR00229">
    <property type="entry name" value="sensory_box"/>
    <property type="match status" value="1"/>
</dbReference>
<dbReference type="InterPro" id="IPR000160">
    <property type="entry name" value="GGDEF_dom"/>
</dbReference>
<evidence type="ECO:0000259" key="1">
    <source>
        <dbReference type="PROSITE" id="PS50112"/>
    </source>
</evidence>
<dbReference type="PANTHER" id="PTHR45138">
    <property type="entry name" value="REGULATORY COMPONENTS OF SENSORY TRANSDUCTION SYSTEM"/>
    <property type="match status" value="1"/>
</dbReference>
<dbReference type="CDD" id="cd01949">
    <property type="entry name" value="GGDEF"/>
    <property type="match status" value="1"/>
</dbReference>
<dbReference type="PROSITE" id="PS50112">
    <property type="entry name" value="PAS"/>
    <property type="match status" value="1"/>
</dbReference>
<dbReference type="SUPFAM" id="SSF55785">
    <property type="entry name" value="PYP-like sensor domain (PAS domain)"/>
    <property type="match status" value="1"/>
</dbReference>
<feature type="domain" description="PAS" evidence="1">
    <location>
        <begin position="140"/>
        <end position="183"/>
    </location>
</feature>
<evidence type="ECO:0000259" key="2">
    <source>
        <dbReference type="PROSITE" id="PS50113"/>
    </source>
</evidence>
<dbReference type="SMART" id="SM00086">
    <property type="entry name" value="PAC"/>
    <property type="match status" value="1"/>
</dbReference>
<dbReference type="InterPro" id="IPR043128">
    <property type="entry name" value="Rev_trsase/Diguanyl_cyclase"/>
</dbReference>
<dbReference type="InterPro" id="IPR000014">
    <property type="entry name" value="PAS"/>
</dbReference>
<dbReference type="InterPro" id="IPR000700">
    <property type="entry name" value="PAS-assoc_C"/>
</dbReference>
<protein>
    <submittedName>
        <fullName evidence="4">GGDEF domain-containing protein</fullName>
    </submittedName>
</protein>
<gene>
    <name evidence="4" type="ORF">KHM83_02510</name>
</gene>
<dbReference type="RefSeq" id="WP_213235336.1">
    <property type="nucleotide sequence ID" value="NZ_JAHBCL010000003.1"/>
</dbReference>
<name>A0ABS5PK74_9FIRM</name>
<dbReference type="Gene3D" id="3.30.70.270">
    <property type="match status" value="1"/>
</dbReference>
<dbReference type="Pfam" id="PF00990">
    <property type="entry name" value="GGDEF"/>
    <property type="match status" value="1"/>
</dbReference>
<dbReference type="PANTHER" id="PTHR45138:SF9">
    <property type="entry name" value="DIGUANYLATE CYCLASE DGCM-RELATED"/>
    <property type="match status" value="1"/>
</dbReference>
<dbReference type="SMART" id="SM00267">
    <property type="entry name" value="GGDEF"/>
    <property type="match status" value="1"/>
</dbReference>
<feature type="domain" description="PAC" evidence="2">
    <location>
        <begin position="217"/>
        <end position="271"/>
    </location>
</feature>
<reference evidence="4 5" key="1">
    <citation type="submission" date="2021-05" db="EMBL/GenBank/DDBJ databases">
        <title>Fusibacter ferrireducens sp. nov., an anaerobic, sulfur- and Fe-reducing bacterium isolated from the mangrove sediment.</title>
        <authorList>
            <person name="Qiu D."/>
        </authorList>
    </citation>
    <scope>NUCLEOTIDE SEQUENCE [LARGE SCALE GENOMIC DNA]</scope>
    <source>
        <strain evidence="4 5">DSM 12116</strain>
    </source>
</reference>
<dbReference type="NCBIfam" id="TIGR00254">
    <property type="entry name" value="GGDEF"/>
    <property type="match status" value="1"/>
</dbReference>
<dbReference type="SUPFAM" id="SSF55073">
    <property type="entry name" value="Nucleotide cyclase"/>
    <property type="match status" value="1"/>
</dbReference>
<dbReference type="InterPro" id="IPR001610">
    <property type="entry name" value="PAC"/>
</dbReference>
<dbReference type="PROSITE" id="PS50887">
    <property type="entry name" value="GGDEF"/>
    <property type="match status" value="1"/>
</dbReference>
<dbReference type="PROSITE" id="PS50113">
    <property type="entry name" value="PAC"/>
    <property type="match status" value="1"/>
</dbReference>
<dbReference type="SMART" id="SM00091">
    <property type="entry name" value="PAS"/>
    <property type="match status" value="1"/>
</dbReference>
<evidence type="ECO:0000259" key="3">
    <source>
        <dbReference type="PROSITE" id="PS50887"/>
    </source>
</evidence>